<protein>
    <submittedName>
        <fullName evidence="2">Uncharacterized protein</fullName>
    </submittedName>
</protein>
<proteinExistence type="predicted"/>
<dbReference type="Proteomes" id="UP000886998">
    <property type="component" value="Unassembled WGS sequence"/>
</dbReference>
<feature type="signal peptide" evidence="1">
    <location>
        <begin position="1"/>
        <end position="20"/>
    </location>
</feature>
<sequence>MCPIWTSRNVNLLLLRLSSGSWRPCLDCRRCLKWYGHDLLNCPSRDPPCAVLPEDQEPAFLVISLLFLRWYGQDPS</sequence>
<reference evidence="2" key="1">
    <citation type="submission" date="2020-08" db="EMBL/GenBank/DDBJ databases">
        <title>Multicomponent nature underlies the extraordinary mechanical properties of spider dragline silk.</title>
        <authorList>
            <person name="Kono N."/>
            <person name="Nakamura H."/>
            <person name="Mori M."/>
            <person name="Yoshida Y."/>
            <person name="Ohtoshi R."/>
            <person name="Malay A.D."/>
            <person name="Moran D.A.P."/>
            <person name="Tomita M."/>
            <person name="Numata K."/>
            <person name="Arakawa K."/>
        </authorList>
    </citation>
    <scope>NUCLEOTIDE SEQUENCE</scope>
</reference>
<feature type="chain" id="PRO_5036495347" evidence="1">
    <location>
        <begin position="21"/>
        <end position="76"/>
    </location>
</feature>
<comment type="caution">
    <text evidence="2">The sequence shown here is derived from an EMBL/GenBank/DDBJ whole genome shotgun (WGS) entry which is preliminary data.</text>
</comment>
<evidence type="ECO:0000313" key="2">
    <source>
        <dbReference type="EMBL" id="GFY62890.1"/>
    </source>
</evidence>
<keyword evidence="1" id="KW-0732">Signal</keyword>
<dbReference type="EMBL" id="BMAV01014460">
    <property type="protein sequence ID" value="GFY62890.1"/>
    <property type="molecule type" value="Genomic_DNA"/>
</dbReference>
<organism evidence="2 3">
    <name type="scientific">Trichonephila inaurata madagascariensis</name>
    <dbReference type="NCBI Taxonomy" id="2747483"/>
    <lineage>
        <taxon>Eukaryota</taxon>
        <taxon>Metazoa</taxon>
        <taxon>Ecdysozoa</taxon>
        <taxon>Arthropoda</taxon>
        <taxon>Chelicerata</taxon>
        <taxon>Arachnida</taxon>
        <taxon>Araneae</taxon>
        <taxon>Araneomorphae</taxon>
        <taxon>Entelegynae</taxon>
        <taxon>Araneoidea</taxon>
        <taxon>Nephilidae</taxon>
        <taxon>Trichonephila</taxon>
        <taxon>Trichonephila inaurata</taxon>
    </lineage>
</organism>
<evidence type="ECO:0000256" key="1">
    <source>
        <dbReference type="SAM" id="SignalP"/>
    </source>
</evidence>
<keyword evidence="3" id="KW-1185">Reference proteome</keyword>
<dbReference type="AlphaFoldDB" id="A0A8X6XYW1"/>
<gene>
    <name evidence="2" type="ORF">TNIN_235981</name>
</gene>
<evidence type="ECO:0000313" key="3">
    <source>
        <dbReference type="Proteomes" id="UP000886998"/>
    </source>
</evidence>
<name>A0A8X6XYW1_9ARAC</name>
<accession>A0A8X6XYW1</accession>